<reference evidence="3" key="1">
    <citation type="journal article" date="2016" name="Genome Announc.">
        <title>Complete genome sequence of Alkaliphilus metalliredigens strain QYMF, an alkaliphilic and metal-reducing bacterium isolated from borax-contaminated leachate ponds.</title>
        <authorList>
            <person name="Hwang C."/>
            <person name="Copeland A."/>
            <person name="Lucas S."/>
            <person name="Lapidus A."/>
            <person name="Barry K."/>
            <person name="Detter J.C."/>
            <person name="Glavina Del Rio T."/>
            <person name="Hammon N."/>
            <person name="Israni S."/>
            <person name="Dalin E."/>
            <person name="Tice H."/>
            <person name="Pitluck S."/>
            <person name="Chertkov O."/>
            <person name="Brettin T."/>
            <person name="Bruce D."/>
            <person name="Han C."/>
            <person name="Schmutz J."/>
            <person name="Larimer F."/>
            <person name="Land M.L."/>
            <person name="Hauser L."/>
            <person name="Kyrpides N."/>
            <person name="Mikhailova N."/>
            <person name="Ye Q."/>
            <person name="Zhou J."/>
            <person name="Richardson P."/>
            <person name="Fields M.W."/>
        </authorList>
    </citation>
    <scope>NUCLEOTIDE SEQUENCE [LARGE SCALE GENOMIC DNA]</scope>
    <source>
        <strain evidence="3">QYMF</strain>
    </source>
</reference>
<dbReference type="InterPro" id="IPR012337">
    <property type="entry name" value="RNaseH-like_sf"/>
</dbReference>
<dbReference type="Gene3D" id="3.30.420.10">
    <property type="entry name" value="Ribonuclease H-like superfamily/Ribonuclease H"/>
    <property type="match status" value="1"/>
</dbReference>
<dbReference type="GO" id="GO:0004527">
    <property type="term" value="F:exonuclease activity"/>
    <property type="evidence" value="ECO:0007669"/>
    <property type="project" value="UniProtKB-KW"/>
</dbReference>
<dbReference type="AlphaFoldDB" id="A6TQ90"/>
<dbReference type="STRING" id="293826.Amet_2200"/>
<dbReference type="Proteomes" id="UP000001572">
    <property type="component" value="Chromosome"/>
</dbReference>
<keyword evidence="2" id="KW-0378">Hydrolase</keyword>
<dbReference type="InterPro" id="IPR036397">
    <property type="entry name" value="RNaseH_sf"/>
</dbReference>
<feature type="domain" description="YprB ribonuclease H-like" evidence="1">
    <location>
        <begin position="29"/>
        <end position="193"/>
    </location>
</feature>
<dbReference type="Pfam" id="PF13482">
    <property type="entry name" value="RNase_H_2"/>
    <property type="match status" value="1"/>
</dbReference>
<proteinExistence type="predicted"/>
<dbReference type="eggNOG" id="COG3359">
    <property type="taxonomic scope" value="Bacteria"/>
</dbReference>
<protein>
    <submittedName>
        <fullName evidence="2">Exonuclease-like protein</fullName>
    </submittedName>
</protein>
<dbReference type="InterPro" id="IPR038720">
    <property type="entry name" value="YprB_RNase_H-like_dom"/>
</dbReference>
<dbReference type="EMBL" id="CP000724">
    <property type="protein sequence ID" value="ABR48358.1"/>
    <property type="molecule type" value="Genomic_DNA"/>
</dbReference>
<keyword evidence="2" id="KW-0540">Nuclease</keyword>
<evidence type="ECO:0000313" key="2">
    <source>
        <dbReference type="EMBL" id="ABR48358.1"/>
    </source>
</evidence>
<keyword evidence="3" id="KW-1185">Reference proteome</keyword>
<dbReference type="SUPFAM" id="SSF53098">
    <property type="entry name" value="Ribonuclease H-like"/>
    <property type="match status" value="1"/>
</dbReference>
<dbReference type="KEGG" id="amt:Amet_2200"/>
<dbReference type="GO" id="GO:0003676">
    <property type="term" value="F:nucleic acid binding"/>
    <property type="evidence" value="ECO:0007669"/>
    <property type="project" value="InterPro"/>
</dbReference>
<organism evidence="2 3">
    <name type="scientific">Alkaliphilus metalliredigens (strain QYMF)</name>
    <dbReference type="NCBI Taxonomy" id="293826"/>
    <lineage>
        <taxon>Bacteria</taxon>
        <taxon>Bacillati</taxon>
        <taxon>Bacillota</taxon>
        <taxon>Clostridia</taxon>
        <taxon>Peptostreptococcales</taxon>
        <taxon>Natronincolaceae</taxon>
        <taxon>Alkaliphilus</taxon>
    </lineage>
</organism>
<accession>A6TQ90</accession>
<evidence type="ECO:0000259" key="1">
    <source>
        <dbReference type="Pfam" id="PF13482"/>
    </source>
</evidence>
<dbReference type="RefSeq" id="WP_012063334.1">
    <property type="nucleotide sequence ID" value="NC_009633.1"/>
</dbReference>
<dbReference type="PANTHER" id="PTHR38462">
    <property type="entry name" value="EXONUCLEASE-LIKE PROTEIN"/>
    <property type="match status" value="1"/>
</dbReference>
<keyword evidence="2" id="KW-0269">Exonuclease</keyword>
<gene>
    <name evidence="2" type="ordered locus">Amet_2200</name>
</gene>
<dbReference type="PANTHER" id="PTHR38462:SF1">
    <property type="entry name" value="YPRB RIBONUCLEASE H-LIKE DOMAIN-CONTAINING PROTEIN"/>
    <property type="match status" value="1"/>
</dbReference>
<evidence type="ECO:0000313" key="3">
    <source>
        <dbReference type="Proteomes" id="UP000001572"/>
    </source>
</evidence>
<dbReference type="HOGENOM" id="CLU_047529_1_0_9"/>
<dbReference type="OrthoDB" id="9790530at2"/>
<sequence>MKVKTYFLKEQVILPQYLKMILNSQKYCIVDIETTGLSKIYHHVILIGILYPVDDHLVLKQFFAEDPKEEALILEAFEAEFKDFDTLITYNGVTFDYPFLIGRFKKHNVPFFNLAIQHIDILQHLRRYKHHLDIPNLKLKTVETYLGIFREDEISGKESVDLYNQYTLSRSIDLENKILLHNYEDIYYLGKIISVFNHFPRLQKYEMDQSLLFDTFEGSIRLSYHPSAVKISKNILTLKGKTSALDKALEKVYYLSHYQFQWQPDQRSFELTIPLFQGLTMAEDKCYFVDLSAFNISPDLFTKDTYGYLPVSGQYLVIAIHKDIYHAALIDFINILLGNIFM</sequence>
<name>A6TQ90_ALKMQ</name>